<evidence type="ECO:0000313" key="2">
    <source>
        <dbReference type="Proteomes" id="UP000315711"/>
    </source>
</evidence>
<sequence length="86" mass="9445">MNTHLNYFPGYSHYRNIDNSDNRILDRQFGGFGGPFLGGLAGGLLAGTLFSPYGLGGYGYPYGYGGYGYPYYGGYGFPYGYGGYYY</sequence>
<dbReference type="RefSeq" id="WP_144449213.1">
    <property type="nucleotide sequence ID" value="NZ_VLKZ01000002.1"/>
</dbReference>
<comment type="caution">
    <text evidence="1">The sequence shown here is derived from an EMBL/GenBank/DDBJ whole genome shotgun (WGS) entry which is preliminary data.</text>
</comment>
<dbReference type="EMBL" id="VLKZ01000002">
    <property type="protein sequence ID" value="TWI59134.1"/>
    <property type="molecule type" value="Genomic_DNA"/>
</dbReference>
<dbReference type="AlphaFoldDB" id="A0A562QQX7"/>
<dbReference type="Proteomes" id="UP000315711">
    <property type="component" value="Unassembled WGS sequence"/>
</dbReference>
<reference evidence="1 2" key="1">
    <citation type="journal article" date="2015" name="Stand. Genomic Sci.">
        <title>Genomic Encyclopedia of Bacterial and Archaeal Type Strains, Phase III: the genomes of soil and plant-associated and newly described type strains.</title>
        <authorList>
            <person name="Whitman W.B."/>
            <person name="Woyke T."/>
            <person name="Klenk H.P."/>
            <person name="Zhou Y."/>
            <person name="Lilburn T.G."/>
            <person name="Beck B.J."/>
            <person name="De Vos P."/>
            <person name="Vandamme P."/>
            <person name="Eisen J.A."/>
            <person name="Garrity G."/>
            <person name="Hugenholtz P."/>
            <person name="Kyrpides N.C."/>
        </authorList>
    </citation>
    <scope>NUCLEOTIDE SEQUENCE [LARGE SCALE GENOMIC DNA]</scope>
    <source>
        <strain evidence="1 2">CGMCC 1.10116</strain>
    </source>
</reference>
<evidence type="ECO:0000313" key="1">
    <source>
        <dbReference type="EMBL" id="TWI59134.1"/>
    </source>
</evidence>
<gene>
    <name evidence="1" type="ORF">IQ10_00846</name>
</gene>
<proteinExistence type="predicted"/>
<name>A0A562QQX7_9BACI</name>
<keyword evidence="2" id="KW-1185">Reference proteome</keyword>
<organism evidence="1 2">
    <name type="scientific">Halalkalibacter nanhaiisediminis</name>
    <dbReference type="NCBI Taxonomy" id="688079"/>
    <lineage>
        <taxon>Bacteria</taxon>
        <taxon>Bacillati</taxon>
        <taxon>Bacillota</taxon>
        <taxon>Bacilli</taxon>
        <taxon>Bacillales</taxon>
        <taxon>Bacillaceae</taxon>
        <taxon>Halalkalibacter</taxon>
    </lineage>
</organism>
<accession>A0A562QQX7</accession>
<protein>
    <submittedName>
        <fullName evidence="1">Uncharacterized protein</fullName>
    </submittedName>
</protein>